<evidence type="ECO:0000256" key="1">
    <source>
        <dbReference type="ARBA" id="ARBA00004162"/>
    </source>
</evidence>
<evidence type="ECO:0000256" key="3">
    <source>
        <dbReference type="ARBA" id="ARBA00022448"/>
    </source>
</evidence>
<dbReference type="GO" id="GO:0005886">
    <property type="term" value="C:plasma membrane"/>
    <property type="evidence" value="ECO:0007669"/>
    <property type="project" value="UniProtKB-SubCell"/>
</dbReference>
<dbReference type="AlphaFoldDB" id="A0AB73B4N3"/>
<evidence type="ECO:0000256" key="10">
    <source>
        <dbReference type="SAM" id="MobiDB-lite"/>
    </source>
</evidence>
<dbReference type="Pfam" id="PF02699">
    <property type="entry name" value="YajC"/>
    <property type="match status" value="1"/>
</dbReference>
<comment type="caution">
    <text evidence="11">The sequence shown here is derived from an EMBL/GenBank/DDBJ whole genome shotgun (WGS) entry which is preliminary data.</text>
</comment>
<dbReference type="NCBIfam" id="TIGR00739">
    <property type="entry name" value="yajC"/>
    <property type="match status" value="1"/>
</dbReference>
<name>A0AB73B4N3_CORFL</name>
<dbReference type="PANTHER" id="PTHR33909">
    <property type="entry name" value="SEC TRANSLOCON ACCESSORY COMPLEX SUBUNIT YAJC"/>
    <property type="match status" value="1"/>
</dbReference>
<feature type="region of interest" description="Disordered" evidence="10">
    <location>
        <begin position="64"/>
        <end position="101"/>
    </location>
</feature>
<evidence type="ECO:0000256" key="8">
    <source>
        <dbReference type="ARBA" id="ARBA00023010"/>
    </source>
</evidence>
<evidence type="ECO:0000256" key="6">
    <source>
        <dbReference type="ARBA" id="ARBA00022927"/>
    </source>
</evidence>
<keyword evidence="5" id="KW-0812">Transmembrane</keyword>
<organism evidence="11 12">
    <name type="scientific">Corynebacterium flavescens</name>
    <dbReference type="NCBI Taxonomy" id="28028"/>
    <lineage>
        <taxon>Bacteria</taxon>
        <taxon>Bacillati</taxon>
        <taxon>Actinomycetota</taxon>
        <taxon>Actinomycetes</taxon>
        <taxon>Mycobacteriales</taxon>
        <taxon>Corynebacteriaceae</taxon>
        <taxon>Corynebacterium</taxon>
    </lineage>
</organism>
<accession>A0AB73B4N3</accession>
<evidence type="ECO:0000313" key="11">
    <source>
        <dbReference type="EMBL" id="GEB96782.1"/>
    </source>
</evidence>
<keyword evidence="4" id="KW-1003">Cell membrane</keyword>
<dbReference type="InterPro" id="IPR003849">
    <property type="entry name" value="Preprotein_translocase_YajC"/>
</dbReference>
<dbReference type="GO" id="GO:0015031">
    <property type="term" value="P:protein transport"/>
    <property type="evidence" value="ECO:0007669"/>
    <property type="project" value="UniProtKB-KW"/>
</dbReference>
<reference evidence="11 12" key="1">
    <citation type="submission" date="2019-06" db="EMBL/GenBank/DDBJ databases">
        <title>Whole genome shotgun sequence of Corynebacterium flavescens NBRC 14136.</title>
        <authorList>
            <person name="Hosoyama A."/>
            <person name="Uohara A."/>
            <person name="Ohji S."/>
            <person name="Ichikawa N."/>
        </authorList>
    </citation>
    <scope>NUCLEOTIDE SEQUENCE [LARGE SCALE GENOMIC DNA]</scope>
    <source>
        <strain evidence="11 12">NBRC 14136</strain>
    </source>
</reference>
<comment type="similarity">
    <text evidence="2">Belongs to the YajC family.</text>
</comment>
<evidence type="ECO:0000256" key="2">
    <source>
        <dbReference type="ARBA" id="ARBA00006742"/>
    </source>
</evidence>
<sequence>MRKQKQQRGKMMDYQAALSVGQKVITVGGMHGTVVRANEGSVDLEVAPGTVITFDKLAIARDQSAVAAASHPEVEPESPSNTSEAVQQDSSENESAPRDRD</sequence>
<feature type="compositionally biased region" description="Polar residues" evidence="10">
    <location>
        <begin position="78"/>
        <end position="94"/>
    </location>
</feature>
<evidence type="ECO:0000256" key="9">
    <source>
        <dbReference type="ARBA" id="ARBA00023136"/>
    </source>
</evidence>
<dbReference type="PANTHER" id="PTHR33909:SF1">
    <property type="entry name" value="SEC TRANSLOCON ACCESSORY COMPLEX SUBUNIT YAJC"/>
    <property type="match status" value="1"/>
</dbReference>
<dbReference type="Proteomes" id="UP000315353">
    <property type="component" value="Unassembled WGS sequence"/>
</dbReference>
<comment type="subcellular location">
    <subcellularLocation>
        <location evidence="1">Cell membrane</location>
        <topology evidence="1">Single-pass membrane protein</topology>
    </subcellularLocation>
</comment>
<gene>
    <name evidence="11" type="primary">yajC</name>
    <name evidence="11" type="ORF">CFL01nite_02770</name>
</gene>
<evidence type="ECO:0000256" key="5">
    <source>
        <dbReference type="ARBA" id="ARBA00022692"/>
    </source>
</evidence>
<dbReference type="SMART" id="SM01323">
    <property type="entry name" value="YajC"/>
    <property type="match status" value="1"/>
</dbReference>
<keyword evidence="9" id="KW-0472">Membrane</keyword>
<evidence type="ECO:0000313" key="12">
    <source>
        <dbReference type="Proteomes" id="UP000315353"/>
    </source>
</evidence>
<keyword evidence="7" id="KW-1133">Transmembrane helix</keyword>
<keyword evidence="3" id="KW-0813">Transport</keyword>
<protein>
    <submittedName>
        <fullName evidence="11">Preprotein translocase subunit YajC</fullName>
    </submittedName>
</protein>
<evidence type="ECO:0000256" key="7">
    <source>
        <dbReference type="ARBA" id="ARBA00022989"/>
    </source>
</evidence>
<proteinExistence type="inferred from homology"/>
<evidence type="ECO:0000256" key="4">
    <source>
        <dbReference type="ARBA" id="ARBA00022475"/>
    </source>
</evidence>
<dbReference type="EMBL" id="BJNB01000002">
    <property type="protein sequence ID" value="GEB96782.1"/>
    <property type="molecule type" value="Genomic_DNA"/>
</dbReference>
<keyword evidence="8" id="KW-0811">Translocation</keyword>
<keyword evidence="6" id="KW-0653">Protein transport</keyword>